<organism evidence="1 2">
    <name type="scientific">Anaeramoeba flamelloides</name>
    <dbReference type="NCBI Taxonomy" id="1746091"/>
    <lineage>
        <taxon>Eukaryota</taxon>
        <taxon>Metamonada</taxon>
        <taxon>Anaeramoebidae</taxon>
        <taxon>Anaeramoeba</taxon>
    </lineage>
</organism>
<dbReference type="EMBL" id="JAOAOG010000047">
    <property type="protein sequence ID" value="KAJ6252237.1"/>
    <property type="molecule type" value="Genomic_DNA"/>
</dbReference>
<proteinExistence type="predicted"/>
<evidence type="ECO:0000313" key="2">
    <source>
        <dbReference type="Proteomes" id="UP001150062"/>
    </source>
</evidence>
<dbReference type="Proteomes" id="UP001150062">
    <property type="component" value="Unassembled WGS sequence"/>
</dbReference>
<name>A0ABQ8Z680_9EUKA</name>
<keyword evidence="2" id="KW-1185">Reference proteome</keyword>
<evidence type="ECO:0000313" key="1">
    <source>
        <dbReference type="EMBL" id="KAJ6252237.1"/>
    </source>
</evidence>
<reference evidence="1" key="1">
    <citation type="submission" date="2022-08" db="EMBL/GenBank/DDBJ databases">
        <title>Novel sulfate-reducing endosymbionts in the free-living metamonad Anaeramoeba.</title>
        <authorList>
            <person name="Jerlstrom-Hultqvist J."/>
            <person name="Cepicka I."/>
            <person name="Gallot-Lavallee L."/>
            <person name="Salas-Leiva D."/>
            <person name="Curtis B.A."/>
            <person name="Zahonova K."/>
            <person name="Pipaliya S."/>
            <person name="Dacks J."/>
            <person name="Roger A.J."/>
        </authorList>
    </citation>
    <scope>NUCLEOTIDE SEQUENCE</scope>
    <source>
        <strain evidence="1">Schooner1</strain>
    </source>
</reference>
<sequence>MTKKNRVLSKKKIKKKAGINQNRISEMLKMGDFFQGLKEEHLWLEKSPKMITIDRAIFRQVFRINNKPFKLTVLGLNFYFLTKFNMYQDPYQENKERIIYIFDKDKLISEQYLEEIDEFEDKETKFEIIQQSLRIILEISPQYLEHLNNTYISNEYQLPNEIKVDPQIFTAYFSQTKEPQAIKSKIRNTRKSFTKFFETRFNLVNRTPKRGGNMIFCQNYYPKIDSTVSSNYSLRSSRNNKY</sequence>
<comment type="caution">
    <text evidence="1">The sequence shown here is derived from an EMBL/GenBank/DDBJ whole genome shotgun (WGS) entry which is preliminary data.</text>
</comment>
<gene>
    <name evidence="1" type="ORF">M0813_14388</name>
</gene>
<accession>A0ABQ8Z680</accession>
<protein>
    <submittedName>
        <fullName evidence="1">Uncharacterized protein</fullName>
    </submittedName>
</protein>